<evidence type="ECO:0000313" key="2">
    <source>
        <dbReference type="EMBL" id="MCU6797114.1"/>
    </source>
</evidence>
<keyword evidence="3" id="KW-1185">Reference proteome</keyword>
<dbReference type="EMBL" id="JAOQIO010000113">
    <property type="protein sequence ID" value="MCU6797114.1"/>
    <property type="molecule type" value="Genomic_DNA"/>
</dbReference>
<dbReference type="SUPFAM" id="SSF51905">
    <property type="entry name" value="FAD/NAD(P)-binding domain"/>
    <property type="match status" value="1"/>
</dbReference>
<dbReference type="RefSeq" id="WP_262687931.1">
    <property type="nucleotide sequence ID" value="NZ_JAOQIO010000113.1"/>
</dbReference>
<gene>
    <name evidence="2" type="ORF">OB236_33790</name>
</gene>
<proteinExistence type="predicted"/>
<dbReference type="PANTHER" id="PTHR13847:SF201">
    <property type="entry name" value="PUTATIBE OXIDOREDUCTASE"/>
    <property type="match status" value="1"/>
</dbReference>
<dbReference type="Proteomes" id="UP001652445">
    <property type="component" value="Unassembled WGS sequence"/>
</dbReference>
<dbReference type="Pfam" id="PF01266">
    <property type="entry name" value="DAO"/>
    <property type="match status" value="1"/>
</dbReference>
<protein>
    <submittedName>
        <fullName evidence="2">FAD-binding oxidoreductase</fullName>
    </submittedName>
</protein>
<dbReference type="InterPro" id="IPR036188">
    <property type="entry name" value="FAD/NAD-bd_sf"/>
</dbReference>
<dbReference type="Gene3D" id="3.50.50.60">
    <property type="entry name" value="FAD/NAD(P)-binding domain"/>
    <property type="match status" value="1"/>
</dbReference>
<sequence>MQINNSHKLHSGSLYWPTTLSHVPSYPALQGHITTEVAIIGGGITGALCAAVLARAGIPAVLVESQRVASGSTAANTGLLQFSNDKMLSELADKIGETDAVQFYGECRKALTRLYKLADEIPYDTGFHVRSSLYCASTSSDVPRLFKEYSMLRKHGFPVEWGSPHNTGHHLPIRKPAALVTHGDAEINPIRFAHGLIAEAAHKGAHIYENTVVEGVQRMGDKFVITTDFGEIIASRVVRAVSDVPGIESSSRIKPILKRSYALVTPANSLPASWPYDCMMWETARPYFYFRTTPDRRIIAGGMDEDQADPVSEANYLLNRTRLLLEELRGLFPDKQWEAEYAWCGTFGESSDDLPFLGETSEQPGIFHALSCGGNGTVYSMIAAEMLRNRILGLEQPMLALLSPERPPHPNSSAVNTI</sequence>
<reference evidence="2 3" key="1">
    <citation type="submission" date="2022-09" db="EMBL/GenBank/DDBJ databases">
        <authorList>
            <person name="Han X.L."/>
            <person name="Wang Q."/>
            <person name="Lu T."/>
        </authorList>
    </citation>
    <scope>NUCLEOTIDE SEQUENCE [LARGE SCALE GENOMIC DNA]</scope>
    <source>
        <strain evidence="2 3">WQ 127069</strain>
    </source>
</reference>
<dbReference type="InterPro" id="IPR006076">
    <property type="entry name" value="FAD-dep_OxRdtase"/>
</dbReference>
<dbReference type="Gene3D" id="3.30.9.10">
    <property type="entry name" value="D-Amino Acid Oxidase, subunit A, domain 2"/>
    <property type="match status" value="1"/>
</dbReference>
<dbReference type="PANTHER" id="PTHR13847">
    <property type="entry name" value="SARCOSINE DEHYDROGENASE-RELATED"/>
    <property type="match status" value="1"/>
</dbReference>
<evidence type="ECO:0000313" key="3">
    <source>
        <dbReference type="Proteomes" id="UP001652445"/>
    </source>
</evidence>
<organism evidence="2 3">
    <name type="scientific">Paenibacillus baimaensis</name>
    <dbReference type="NCBI Taxonomy" id="2982185"/>
    <lineage>
        <taxon>Bacteria</taxon>
        <taxon>Bacillati</taxon>
        <taxon>Bacillota</taxon>
        <taxon>Bacilli</taxon>
        <taxon>Bacillales</taxon>
        <taxon>Paenibacillaceae</taxon>
        <taxon>Paenibacillus</taxon>
    </lineage>
</organism>
<comment type="caution">
    <text evidence="2">The sequence shown here is derived from an EMBL/GenBank/DDBJ whole genome shotgun (WGS) entry which is preliminary data.</text>
</comment>
<feature type="domain" description="FAD dependent oxidoreductase" evidence="1">
    <location>
        <begin position="37"/>
        <end position="388"/>
    </location>
</feature>
<accession>A0ABT2UR44</accession>
<name>A0ABT2UR44_9BACL</name>
<evidence type="ECO:0000259" key="1">
    <source>
        <dbReference type="Pfam" id="PF01266"/>
    </source>
</evidence>